<evidence type="ECO:0000256" key="4">
    <source>
        <dbReference type="ARBA" id="ARBA00022982"/>
    </source>
</evidence>
<accession>A0AA49JEP9</accession>
<dbReference type="PROSITE" id="PS50903">
    <property type="entry name" value="RUBREDOXIN_LIKE"/>
    <property type="match status" value="1"/>
</dbReference>
<sequence>MNNQLFWKESSGNPILPIMLVRIFVKGGIVSPGDLLGVLKVAQALGLDYIHLGSRQDILFPVEQSKTDILPLLLASLPLPYEYQATQHQNVVSSYITRDIISSTRWLAPHIYHYVLDSFDYIPTHKINITDPLQGMVPLFTGNINFVASPIDNYWYLYLRYTALDPKPWCCPELIYGFDLAKVAKAIEKINPQESGLSFPKIYQLLKKEVHFNTHRIDQPLQYPEMVFPYYEGINLMEGNKYWMGLYWRNNRFTIKFLQALCQQCLATNIGNIGITPWKSLVVKGITEKDRLAWEKLLGKYGINMRHSSLELNWHIPVADNEALELKNYLVRVLDQRDISTYGLTFSIKTKAHKILFTSVVIERVLFDNEQAPASYNIMYAKDFNPNLFEFIYFAKGVSKEIIPSLLIELSINYYEQLNAKSSPLEKQKQSSPQSSDKLVHQCMYCMGIYDDEIGDMTAGIQEGTSFEDLPEDYQCSVCGAGKDNFNVIALSKLN</sequence>
<feature type="domain" description="Rubredoxin-like" evidence="6">
    <location>
        <begin position="438"/>
        <end position="489"/>
    </location>
</feature>
<keyword evidence="3" id="KW-0479">Metal-binding</keyword>
<dbReference type="InterPro" id="IPR024934">
    <property type="entry name" value="Rubredoxin-like_dom"/>
</dbReference>
<dbReference type="SUPFAM" id="SSF57802">
    <property type="entry name" value="Rubredoxin-like"/>
    <property type="match status" value="1"/>
</dbReference>
<name>A0AA49JEP9_9BACT</name>
<dbReference type="GO" id="GO:0043448">
    <property type="term" value="P:alkane catabolic process"/>
    <property type="evidence" value="ECO:0007669"/>
    <property type="project" value="TreeGrafter"/>
</dbReference>
<evidence type="ECO:0000256" key="1">
    <source>
        <dbReference type="ARBA" id="ARBA00001965"/>
    </source>
</evidence>
<evidence type="ECO:0000256" key="5">
    <source>
        <dbReference type="ARBA" id="ARBA00023004"/>
    </source>
</evidence>
<proteinExistence type="predicted"/>
<keyword evidence="5" id="KW-0408">Iron</keyword>
<dbReference type="Pfam" id="PF03460">
    <property type="entry name" value="NIR_SIR_ferr"/>
    <property type="match status" value="1"/>
</dbReference>
<organism evidence="7">
    <name type="scientific">Roseihalotalea indica</name>
    <dbReference type="NCBI Taxonomy" id="2867963"/>
    <lineage>
        <taxon>Bacteria</taxon>
        <taxon>Pseudomonadati</taxon>
        <taxon>Bacteroidota</taxon>
        <taxon>Cytophagia</taxon>
        <taxon>Cytophagales</taxon>
        <taxon>Catalimonadaceae</taxon>
        <taxon>Roseihalotalea</taxon>
    </lineage>
</organism>
<dbReference type="InterPro" id="IPR005117">
    <property type="entry name" value="NiRdtase/SiRdtase_haem-b_fer"/>
</dbReference>
<evidence type="ECO:0000256" key="2">
    <source>
        <dbReference type="ARBA" id="ARBA00022448"/>
    </source>
</evidence>
<reference evidence="7" key="2">
    <citation type="journal article" date="2024" name="Antonie Van Leeuwenhoek">
        <title>Roseihalotalea indica gen. nov., sp. nov., a halophilic Bacteroidetes from mesopelagic Southwest Indian Ocean with higher carbohydrate metabolic potential.</title>
        <authorList>
            <person name="Chen B."/>
            <person name="Zhang M."/>
            <person name="Lin D."/>
            <person name="Ye J."/>
            <person name="Tang K."/>
        </authorList>
    </citation>
    <scope>NUCLEOTIDE SEQUENCE</scope>
    <source>
        <strain evidence="7">TK19036</strain>
    </source>
</reference>
<dbReference type="SUPFAM" id="SSF55124">
    <property type="entry name" value="Nitrite/Sulfite reductase N-terminal domain-like"/>
    <property type="match status" value="2"/>
</dbReference>
<evidence type="ECO:0000256" key="3">
    <source>
        <dbReference type="ARBA" id="ARBA00022723"/>
    </source>
</evidence>
<dbReference type="AlphaFoldDB" id="A0AA49JEP9"/>
<dbReference type="GO" id="GO:0009055">
    <property type="term" value="F:electron transfer activity"/>
    <property type="evidence" value="ECO:0007669"/>
    <property type="project" value="TreeGrafter"/>
</dbReference>
<evidence type="ECO:0000313" key="7">
    <source>
        <dbReference type="EMBL" id="WKN38378.1"/>
    </source>
</evidence>
<dbReference type="GO" id="GO:0016491">
    <property type="term" value="F:oxidoreductase activity"/>
    <property type="evidence" value="ECO:0007669"/>
    <property type="project" value="InterPro"/>
</dbReference>
<dbReference type="InterPro" id="IPR036136">
    <property type="entry name" value="Nit/Sulf_reduc_fer-like_dom_sf"/>
</dbReference>
<keyword evidence="2" id="KW-0813">Transport</keyword>
<dbReference type="InterPro" id="IPR024935">
    <property type="entry name" value="Rubredoxin_dom"/>
</dbReference>
<dbReference type="PANTHER" id="PTHR47627">
    <property type="entry name" value="RUBREDOXIN"/>
    <property type="match status" value="1"/>
</dbReference>
<dbReference type="Pfam" id="PF00301">
    <property type="entry name" value="Rubredoxin"/>
    <property type="match status" value="1"/>
</dbReference>
<comment type="cofactor">
    <cofactor evidence="1">
        <name>Fe(3+)</name>
        <dbReference type="ChEBI" id="CHEBI:29034"/>
    </cofactor>
</comment>
<dbReference type="InterPro" id="IPR050526">
    <property type="entry name" value="Rubredoxin_ET"/>
</dbReference>
<dbReference type="Gene3D" id="2.20.28.10">
    <property type="match status" value="1"/>
</dbReference>
<reference evidence="7" key="1">
    <citation type="journal article" date="2023" name="Comput. Struct. Biotechnol. J.">
        <title>Discovery of a novel marine Bacteroidetes with a rich repertoire of carbohydrate-active enzymes.</title>
        <authorList>
            <person name="Chen B."/>
            <person name="Liu G."/>
            <person name="Chen Q."/>
            <person name="Wang H."/>
            <person name="Liu L."/>
            <person name="Tang K."/>
        </authorList>
    </citation>
    <scope>NUCLEOTIDE SEQUENCE</scope>
    <source>
        <strain evidence="7">TK19036</strain>
    </source>
</reference>
<dbReference type="PANTHER" id="PTHR47627:SF1">
    <property type="entry name" value="RUBREDOXIN-1-RELATED"/>
    <property type="match status" value="1"/>
</dbReference>
<gene>
    <name evidence="7" type="ORF">K4G66_06650</name>
</gene>
<protein>
    <submittedName>
        <fullName evidence="7">Rubredoxin</fullName>
    </submittedName>
</protein>
<dbReference type="GO" id="GO:0005506">
    <property type="term" value="F:iron ion binding"/>
    <property type="evidence" value="ECO:0007669"/>
    <property type="project" value="InterPro"/>
</dbReference>
<evidence type="ECO:0000259" key="6">
    <source>
        <dbReference type="PROSITE" id="PS50903"/>
    </source>
</evidence>
<keyword evidence="4" id="KW-0249">Electron transport</keyword>
<dbReference type="EMBL" id="CP120682">
    <property type="protein sequence ID" value="WKN38378.1"/>
    <property type="molecule type" value="Genomic_DNA"/>
</dbReference>
<dbReference type="CDD" id="cd00730">
    <property type="entry name" value="rubredoxin"/>
    <property type="match status" value="1"/>
</dbReference>